<evidence type="ECO:0000313" key="3">
    <source>
        <dbReference type="EMBL" id="KAK5708039.1"/>
    </source>
</evidence>
<gene>
    <name evidence="3" type="ORF">LTR97_000579</name>
</gene>
<dbReference type="AlphaFoldDB" id="A0AAN7VYF3"/>
<evidence type="ECO:0000256" key="1">
    <source>
        <dbReference type="SAM" id="MobiDB-lite"/>
    </source>
</evidence>
<sequence length="215" mass="23675">MFDINFTHASATALPPHVSIDLAIDILHHFEAVVKLSPDCRGCKQIPPPAVKNGLPKTNGATTNGNTAAPLQYWEVEDDLPFMPKKMWSGGVKYNAEFLQMDDGCDITVHAPGGFTSTNHWRIVRETIPEDETMSLARVKSKDLLHAETGQGGGGWYVQIVSDARCSRTFAGIVKGFLKNSHVQLEKAFIEKLKEPSHLPRGGRPALGRRRSSEM</sequence>
<evidence type="ECO:0000259" key="2">
    <source>
        <dbReference type="Pfam" id="PF23155"/>
    </source>
</evidence>
<dbReference type="Proteomes" id="UP001310594">
    <property type="component" value="Unassembled WGS sequence"/>
</dbReference>
<evidence type="ECO:0000313" key="4">
    <source>
        <dbReference type="Proteomes" id="UP001310594"/>
    </source>
</evidence>
<reference evidence="3" key="1">
    <citation type="submission" date="2023-08" db="EMBL/GenBank/DDBJ databases">
        <title>Black Yeasts Isolated from many extreme environments.</title>
        <authorList>
            <person name="Coleine C."/>
            <person name="Stajich J.E."/>
            <person name="Selbmann L."/>
        </authorList>
    </citation>
    <scope>NUCLEOTIDE SEQUENCE</scope>
    <source>
        <strain evidence="3">CCFEE 5810</strain>
    </source>
</reference>
<name>A0AAN7VYF3_9PEZI</name>
<organism evidence="3 4">
    <name type="scientific">Elasticomyces elasticus</name>
    <dbReference type="NCBI Taxonomy" id="574655"/>
    <lineage>
        <taxon>Eukaryota</taxon>
        <taxon>Fungi</taxon>
        <taxon>Dikarya</taxon>
        <taxon>Ascomycota</taxon>
        <taxon>Pezizomycotina</taxon>
        <taxon>Dothideomycetes</taxon>
        <taxon>Dothideomycetidae</taxon>
        <taxon>Mycosphaerellales</taxon>
        <taxon>Teratosphaeriaceae</taxon>
        <taxon>Elasticomyces</taxon>
    </lineage>
</organism>
<dbReference type="PANTHER" id="PTHR38117">
    <property type="entry name" value="NACHT AND WD40 DOMAIN PROTEIN"/>
    <property type="match status" value="1"/>
</dbReference>
<accession>A0AAN7VYF3</accession>
<protein>
    <recommendedName>
        <fullName evidence="2">DUF7053 domain-containing protein</fullName>
    </recommendedName>
</protein>
<feature type="region of interest" description="Disordered" evidence="1">
    <location>
        <begin position="196"/>
        <end position="215"/>
    </location>
</feature>
<feature type="domain" description="DUF7053" evidence="2">
    <location>
        <begin position="7"/>
        <end position="194"/>
    </location>
</feature>
<dbReference type="Pfam" id="PF23155">
    <property type="entry name" value="DUF7053"/>
    <property type="match status" value="1"/>
</dbReference>
<dbReference type="EMBL" id="JAVRQU010000001">
    <property type="protein sequence ID" value="KAK5708039.1"/>
    <property type="molecule type" value="Genomic_DNA"/>
</dbReference>
<comment type="caution">
    <text evidence="3">The sequence shown here is derived from an EMBL/GenBank/DDBJ whole genome shotgun (WGS) entry which is preliminary data.</text>
</comment>
<dbReference type="InterPro" id="IPR055481">
    <property type="entry name" value="DUF7053"/>
</dbReference>
<proteinExistence type="predicted"/>
<dbReference type="PANTHER" id="PTHR38117:SF1">
    <property type="entry name" value="DUF3074 DOMAIN-CONTAINING PROTEIN"/>
    <property type="match status" value="1"/>
</dbReference>